<dbReference type="KEGG" id="kpin:30169934"/>
<accession>A0A1B9I9J0</accession>
<dbReference type="SUPFAM" id="SSF103473">
    <property type="entry name" value="MFS general substrate transporter"/>
    <property type="match status" value="1"/>
</dbReference>
<reference evidence="2" key="1">
    <citation type="submission" date="2013-07" db="EMBL/GenBank/DDBJ databases">
        <title>The Genome Sequence of Cryptococcus pinus CBS10737.</title>
        <authorList>
            <consortium name="The Broad Institute Genome Sequencing Platform"/>
            <person name="Cuomo C."/>
            <person name="Litvintseva A."/>
            <person name="Chen Y."/>
            <person name="Heitman J."/>
            <person name="Sun S."/>
            <person name="Springer D."/>
            <person name="Dromer F."/>
            <person name="Young S.K."/>
            <person name="Zeng Q."/>
            <person name="Gargeya S."/>
            <person name="Fitzgerald M."/>
            <person name="Abouelleil A."/>
            <person name="Alvarado L."/>
            <person name="Berlin A.M."/>
            <person name="Chapman S.B."/>
            <person name="Dewar J."/>
            <person name="Goldberg J."/>
            <person name="Griggs A."/>
            <person name="Gujja S."/>
            <person name="Hansen M."/>
            <person name="Howarth C."/>
            <person name="Imamovic A."/>
            <person name="Larimer J."/>
            <person name="McCowan C."/>
            <person name="Murphy C."/>
            <person name="Pearson M."/>
            <person name="Priest M."/>
            <person name="Roberts A."/>
            <person name="Saif S."/>
            <person name="Shea T."/>
            <person name="Sykes S."/>
            <person name="Wortman J."/>
            <person name="Nusbaum C."/>
            <person name="Birren B."/>
        </authorList>
    </citation>
    <scope>NUCLEOTIDE SEQUENCE [LARGE SCALE GENOMIC DNA]</scope>
    <source>
        <strain evidence="2">CBS 10737</strain>
    </source>
</reference>
<dbReference type="AlphaFoldDB" id="A0A1B9I9J0"/>
<dbReference type="OrthoDB" id="6509908at2759"/>
<organism evidence="2">
    <name type="scientific">Kwoniella pini CBS 10737</name>
    <dbReference type="NCBI Taxonomy" id="1296096"/>
    <lineage>
        <taxon>Eukaryota</taxon>
        <taxon>Fungi</taxon>
        <taxon>Dikarya</taxon>
        <taxon>Basidiomycota</taxon>
        <taxon>Agaricomycotina</taxon>
        <taxon>Tremellomycetes</taxon>
        <taxon>Tremellales</taxon>
        <taxon>Cryptococcaceae</taxon>
        <taxon>Kwoniella</taxon>
    </lineage>
</organism>
<keyword evidence="1" id="KW-0812">Transmembrane</keyword>
<keyword evidence="4" id="KW-1185">Reference proteome</keyword>
<sequence length="80" mass="8883">MVFEKHGLAFGMIATGASIGAIIWPTIWANCPQRIGFGWTMRLIALICFLLGLTAYFLVETRLPSKPPGPFFHLQAFKSI</sequence>
<gene>
    <name evidence="2" type="ORF">I206_01565</name>
    <name evidence="3" type="ORF">I206_103431</name>
</gene>
<name>A0A1B9I9J0_9TREE</name>
<dbReference type="RefSeq" id="XP_019013497.1">
    <property type="nucleotide sequence ID" value="XM_019153336.1"/>
</dbReference>
<dbReference type="GeneID" id="30169934"/>
<dbReference type="Proteomes" id="UP000094020">
    <property type="component" value="Chromosome 4"/>
</dbReference>
<proteinExistence type="predicted"/>
<evidence type="ECO:0000256" key="1">
    <source>
        <dbReference type="SAM" id="Phobius"/>
    </source>
</evidence>
<feature type="transmembrane region" description="Helical" evidence="1">
    <location>
        <begin position="39"/>
        <end position="59"/>
    </location>
</feature>
<dbReference type="InterPro" id="IPR036259">
    <property type="entry name" value="MFS_trans_sf"/>
</dbReference>
<evidence type="ECO:0008006" key="5">
    <source>
        <dbReference type="Google" id="ProtNLM"/>
    </source>
</evidence>
<reference evidence="2" key="3">
    <citation type="submission" date="2016-07" db="EMBL/GenBank/DDBJ databases">
        <title>Evolution of pathogenesis and genome organization in the Tremellales.</title>
        <authorList>
            <person name="Cuomo C."/>
            <person name="Litvintseva A."/>
            <person name="Heitman J."/>
            <person name="Chen Y."/>
            <person name="Sun S."/>
            <person name="Springer D."/>
            <person name="Dromer F."/>
            <person name="Young S."/>
            <person name="Zeng Q."/>
            <person name="Chapman S."/>
            <person name="Gujja S."/>
            <person name="Saif S."/>
            <person name="Birren B."/>
        </authorList>
    </citation>
    <scope>NUCLEOTIDE SEQUENCE</scope>
    <source>
        <strain evidence="2">CBS 10737</strain>
    </source>
</reference>
<protein>
    <recommendedName>
        <fullName evidence="5">Major facilitator superfamily (MFS) profile domain-containing protein</fullName>
    </recommendedName>
</protein>
<feature type="transmembrane region" description="Helical" evidence="1">
    <location>
        <begin position="7"/>
        <end position="27"/>
    </location>
</feature>
<dbReference type="EMBL" id="CP144522">
    <property type="protein sequence ID" value="WWC69490.1"/>
    <property type="molecule type" value="Genomic_DNA"/>
</dbReference>
<keyword evidence="1" id="KW-1133">Transmembrane helix</keyword>
<evidence type="ECO:0000313" key="4">
    <source>
        <dbReference type="Proteomes" id="UP000094020"/>
    </source>
</evidence>
<reference evidence="3" key="4">
    <citation type="submission" date="2024-02" db="EMBL/GenBank/DDBJ databases">
        <title>Comparative genomics of Cryptococcus and Kwoniella reveals pathogenesis evolution and contrasting modes of karyotype evolution via chromosome fusion or intercentromeric recombination.</title>
        <authorList>
            <person name="Coelho M.A."/>
            <person name="David-Palma M."/>
            <person name="Shea T."/>
            <person name="Bowers K."/>
            <person name="McGinley-Smith S."/>
            <person name="Mohammad A.W."/>
            <person name="Gnirke A."/>
            <person name="Yurkov A.M."/>
            <person name="Nowrousian M."/>
            <person name="Sun S."/>
            <person name="Cuomo C.A."/>
            <person name="Heitman J."/>
        </authorList>
    </citation>
    <scope>NUCLEOTIDE SEQUENCE</scope>
    <source>
        <strain evidence="3">CBS 10737</strain>
    </source>
</reference>
<evidence type="ECO:0000313" key="3">
    <source>
        <dbReference type="EMBL" id="WWC69490.1"/>
    </source>
</evidence>
<dbReference type="EMBL" id="KI894008">
    <property type="protein sequence ID" value="OCF52278.1"/>
    <property type="molecule type" value="Genomic_DNA"/>
</dbReference>
<keyword evidence="1" id="KW-0472">Membrane</keyword>
<dbReference type="Gene3D" id="1.20.1250.20">
    <property type="entry name" value="MFS general substrate transporter like domains"/>
    <property type="match status" value="1"/>
</dbReference>
<evidence type="ECO:0000313" key="2">
    <source>
        <dbReference type="EMBL" id="OCF52278.1"/>
    </source>
</evidence>
<reference evidence="3" key="2">
    <citation type="submission" date="2013-07" db="EMBL/GenBank/DDBJ databases">
        <authorList>
            <consortium name="The Broad Institute Genome Sequencing Platform"/>
            <person name="Cuomo C."/>
            <person name="Litvintseva A."/>
            <person name="Chen Y."/>
            <person name="Heitman J."/>
            <person name="Sun S."/>
            <person name="Springer D."/>
            <person name="Dromer F."/>
            <person name="Young S.K."/>
            <person name="Zeng Q."/>
            <person name="Gargeya S."/>
            <person name="Fitzgerald M."/>
            <person name="Abouelleil A."/>
            <person name="Alvarado L."/>
            <person name="Berlin A.M."/>
            <person name="Chapman S.B."/>
            <person name="Dewar J."/>
            <person name="Goldberg J."/>
            <person name="Griggs A."/>
            <person name="Gujja S."/>
            <person name="Hansen M."/>
            <person name="Howarth C."/>
            <person name="Imamovic A."/>
            <person name="Larimer J."/>
            <person name="McCowan C."/>
            <person name="Murphy C."/>
            <person name="Pearson M."/>
            <person name="Priest M."/>
            <person name="Roberts A."/>
            <person name="Saif S."/>
            <person name="Shea T."/>
            <person name="Sykes S."/>
            <person name="Wortman J."/>
            <person name="Nusbaum C."/>
            <person name="Birren B."/>
        </authorList>
    </citation>
    <scope>NUCLEOTIDE SEQUENCE</scope>
    <source>
        <strain evidence="3">CBS 10737</strain>
    </source>
</reference>